<dbReference type="PANTHER" id="PTHR30621">
    <property type="entry name" value="GLUTAMINE SYNTHETASE ADENYLYLTRANSFERASE"/>
    <property type="match status" value="1"/>
</dbReference>
<evidence type="ECO:0000256" key="6">
    <source>
        <dbReference type="ARBA" id="ARBA00023268"/>
    </source>
</evidence>
<dbReference type="SUPFAM" id="SSF81593">
    <property type="entry name" value="Nucleotidyltransferase substrate binding subunit/domain"/>
    <property type="match status" value="2"/>
</dbReference>
<dbReference type="HAMAP" id="MF_00802">
    <property type="entry name" value="GlnE"/>
    <property type="match status" value="1"/>
</dbReference>
<evidence type="ECO:0000256" key="2">
    <source>
        <dbReference type="ARBA" id="ARBA00022695"/>
    </source>
</evidence>
<keyword evidence="3 7" id="KW-0547">Nucleotide-binding</keyword>
<dbReference type="Gene3D" id="3.30.460.10">
    <property type="entry name" value="Beta Polymerase, domain 2"/>
    <property type="match status" value="2"/>
</dbReference>
<evidence type="ECO:0000313" key="11">
    <source>
        <dbReference type="Proteomes" id="UP000472676"/>
    </source>
</evidence>
<dbReference type="EMBL" id="JAAMOW010000005">
    <property type="protein sequence ID" value="NGY05398.1"/>
    <property type="molecule type" value="Genomic_DNA"/>
</dbReference>
<gene>
    <name evidence="7 10" type="primary">glnE</name>
    <name evidence="10" type="ORF">G7Y85_11510</name>
</gene>
<dbReference type="GO" id="GO:0000820">
    <property type="term" value="P:regulation of glutamine family amino acid metabolic process"/>
    <property type="evidence" value="ECO:0007669"/>
    <property type="project" value="UniProtKB-UniRule"/>
</dbReference>
<dbReference type="AlphaFoldDB" id="A0A6M2BSD6"/>
<evidence type="ECO:0000256" key="5">
    <source>
        <dbReference type="ARBA" id="ARBA00022842"/>
    </source>
</evidence>
<feature type="domain" description="PII-uridylyltransferase/Glutamine-synthetase adenylyltransferase" evidence="9">
    <location>
        <begin position="296"/>
        <end position="433"/>
    </location>
</feature>
<dbReference type="FunFam" id="3.30.460.10:FF:000009">
    <property type="entry name" value="Bifunctional glutamine synthetase adenylyltransferase/adenylyl-removing enzyme"/>
    <property type="match status" value="1"/>
</dbReference>
<evidence type="ECO:0000256" key="7">
    <source>
        <dbReference type="HAMAP-Rule" id="MF_00802"/>
    </source>
</evidence>
<accession>A0A6M2BSD6</accession>
<proteinExistence type="inferred from homology"/>
<comment type="catalytic activity">
    <reaction evidence="7">
        <text>[glutamine synthetase]-O(4)-(5'-adenylyl)-L-tyrosine + phosphate = [glutamine synthetase]-L-tyrosine + ADP</text>
        <dbReference type="Rhea" id="RHEA:43716"/>
        <dbReference type="Rhea" id="RHEA-COMP:10660"/>
        <dbReference type="Rhea" id="RHEA-COMP:10661"/>
        <dbReference type="ChEBI" id="CHEBI:43474"/>
        <dbReference type="ChEBI" id="CHEBI:46858"/>
        <dbReference type="ChEBI" id="CHEBI:83624"/>
        <dbReference type="ChEBI" id="CHEBI:456216"/>
        <dbReference type="EC" id="2.7.7.89"/>
    </reaction>
</comment>
<dbReference type="CDD" id="cd05401">
    <property type="entry name" value="NT_GlnE_GlnD_like"/>
    <property type="match status" value="2"/>
</dbReference>
<dbReference type="Gene3D" id="1.20.120.1510">
    <property type="match status" value="1"/>
</dbReference>
<dbReference type="GO" id="GO:0000287">
    <property type="term" value="F:magnesium ion binding"/>
    <property type="evidence" value="ECO:0007669"/>
    <property type="project" value="UniProtKB-UniRule"/>
</dbReference>
<dbReference type="GO" id="GO:0008882">
    <property type="term" value="F:[glutamate-ammonia-ligase] adenylyltransferase activity"/>
    <property type="evidence" value="ECO:0007669"/>
    <property type="project" value="UniProtKB-UniRule"/>
</dbReference>
<dbReference type="FunFam" id="1.20.120.330:FF:000005">
    <property type="entry name" value="Bifunctional glutamine synthetase adenylyltransferase/adenylyl-removing enzyme"/>
    <property type="match status" value="1"/>
</dbReference>
<feature type="region of interest" description="Adenylyl transferase" evidence="7">
    <location>
        <begin position="446"/>
        <end position="950"/>
    </location>
</feature>
<protein>
    <recommendedName>
        <fullName evidence="7">Bifunctional glutamine synthetase adenylyltransferase/adenylyl-removing enzyme</fullName>
    </recommendedName>
    <alternativeName>
        <fullName evidence="7">ATP:glutamine synthetase adenylyltransferase</fullName>
    </alternativeName>
    <alternativeName>
        <fullName evidence="7">ATase</fullName>
    </alternativeName>
    <domain>
        <recommendedName>
            <fullName evidence="7">Glutamine synthetase adenylyl-L-tyrosine phosphorylase</fullName>
            <ecNumber evidence="7">2.7.7.89</ecNumber>
        </recommendedName>
        <alternativeName>
            <fullName evidence="7">Adenylyl removase</fullName>
            <shortName evidence="7">AR</shortName>
            <shortName evidence="7">AT-N</shortName>
        </alternativeName>
    </domain>
    <domain>
        <recommendedName>
            <fullName evidence="7">Glutamine synthetase adenylyl transferase</fullName>
            <ecNumber evidence="7">2.7.7.42</ecNumber>
        </recommendedName>
        <alternativeName>
            <fullName evidence="7">Adenylyl transferase</fullName>
            <shortName evidence="7">AT</shortName>
            <shortName evidence="7">AT-C</shortName>
        </alternativeName>
    </domain>
</protein>
<evidence type="ECO:0000256" key="3">
    <source>
        <dbReference type="ARBA" id="ARBA00022741"/>
    </source>
</evidence>
<evidence type="ECO:0000256" key="4">
    <source>
        <dbReference type="ARBA" id="ARBA00022840"/>
    </source>
</evidence>
<name>A0A6M2BSD6_9GAMM</name>
<sequence length="950" mass="105091">MYGALTEEQWRQRFVARAPALAAVAPRLFAASPFVADAFARLFDDDSAEFDALMRSRADGELAVALLAACADDDEPALMRRLRRLRRAEMARIAVRDIAGIAELDETLGDLSALADACIEAALRNAGKRLRQRHGVPRDAAGDEVGPLVLGMGKLGGRELNFSSDIDLIFCHGDSGETCPEPGRGGDGARGLSNEEYFVRLAQDVQRLLASQTEDGFVFRVDLMLRPFGSAGTLSVSYAALEEYYQAHGREWERYALIKARPVAGDIDAGRVLLKVLRPFVYRRYLDYNAIGNLRNLKVLIAEDVARRGEEDNVKLGRGGIRELEFIVQSFQLVRGGAESALRDARLRPVLRYLGGAGHLDSAVARQLDTCYVFLRRLENAIQMYGDQQTHTLPVQDDARRALCAALGAADWTALSAQVEFVRGFVQQQFDAIFNERGAADADASSAERKLVRALWFAMSSGDTALADLRAAGFAQEPQKIVAALEDLRNARLVRAMPDGDVQKMIALLATLFEAAREQTRPETALCRTLRVVQAIAGRSTYLSLLHDNAEPRAQLVRLCAASPWLSALIAQSPVLLDALFDTRTLYALPGRDELRDELLQRLGELAPGDTEAGMDLLRRYQKEVTLRIAAADLSGALPLVQVSDRLTWLAESLVDAALARAWDEMRSSYGEPLRGDGERAGFAVVAYGKFGGIELGYGSDLDLVFLHDCDQLDADTVGGARAINNGVFYARLAQRLINWLATQTPAGRVYEIDMELRPNGKSGLLVSSLQSFAGYQRESAWTWEHQALTRARAVAGDPAIRDAFECVRREVLTRARDAGQLRADIADMRAKMRAELDRSTDALWDIKQGRGGLIDIEFITQYLVLRDAQRAPALVNYSDNWRQLDALAAAGSIDGEDRDALICCYRRYRAWAHERSLQEEQVRIAADQFADERRFVSGLFERLFAARLR</sequence>
<dbReference type="PANTHER" id="PTHR30621:SF0">
    <property type="entry name" value="BIFUNCTIONAL GLUTAMINE SYNTHETASE ADENYLYLTRANSFERASE_ADENYLYL-REMOVING ENZYME"/>
    <property type="match status" value="1"/>
</dbReference>
<dbReference type="InterPro" id="IPR023057">
    <property type="entry name" value="GlnE"/>
</dbReference>
<dbReference type="EC" id="2.7.7.89" evidence="7"/>
<dbReference type="NCBIfam" id="NF008292">
    <property type="entry name" value="PRK11072.1"/>
    <property type="match status" value="1"/>
</dbReference>
<organism evidence="10 11">
    <name type="scientific">Solimonas terrae</name>
    <dbReference type="NCBI Taxonomy" id="1396819"/>
    <lineage>
        <taxon>Bacteria</taxon>
        <taxon>Pseudomonadati</taxon>
        <taxon>Pseudomonadota</taxon>
        <taxon>Gammaproteobacteria</taxon>
        <taxon>Nevskiales</taxon>
        <taxon>Nevskiaceae</taxon>
        <taxon>Solimonas</taxon>
    </lineage>
</organism>
<dbReference type="InterPro" id="IPR043519">
    <property type="entry name" value="NT_sf"/>
</dbReference>
<comment type="similarity">
    <text evidence="7">Belongs to the GlnE family.</text>
</comment>
<dbReference type="Proteomes" id="UP000472676">
    <property type="component" value="Unassembled WGS sequence"/>
</dbReference>
<feature type="domain" description="Glutamate-ammonia ligase adenylyltransferase repeated" evidence="8">
    <location>
        <begin position="554"/>
        <end position="806"/>
    </location>
</feature>
<keyword evidence="6 7" id="KW-0511">Multifunctional enzyme</keyword>
<comment type="function">
    <text evidence="7">Involved in the regulation of glutamine synthetase GlnA, a key enzyme in the process to assimilate ammonia. When cellular nitrogen levels are high, the C-terminal adenylyl transferase (AT) inactivates GlnA by covalent transfer of an adenylyl group from ATP to specific tyrosine residue of GlnA, thus reducing its activity. Conversely, when nitrogen levels are low, the N-terminal adenylyl removase (AR) activates GlnA by removing the adenylyl group by phosphorolysis, increasing its activity. The regulatory region of GlnE binds the signal transduction protein PII (GlnB) which indicates the nitrogen status of the cell.</text>
</comment>
<evidence type="ECO:0000259" key="9">
    <source>
        <dbReference type="Pfam" id="PF08335"/>
    </source>
</evidence>
<evidence type="ECO:0000313" key="10">
    <source>
        <dbReference type="EMBL" id="NGY05398.1"/>
    </source>
</evidence>
<keyword evidence="2 7" id="KW-0548">Nucleotidyltransferase</keyword>
<dbReference type="InterPro" id="IPR005190">
    <property type="entry name" value="GlnE_rpt_dom"/>
</dbReference>
<keyword evidence="11" id="KW-1185">Reference proteome</keyword>
<dbReference type="Gene3D" id="1.20.120.330">
    <property type="entry name" value="Nucleotidyltransferases domain 2"/>
    <property type="match status" value="2"/>
</dbReference>
<keyword evidence="10" id="KW-0436">Ligase</keyword>
<comment type="cofactor">
    <cofactor evidence="7">
        <name>Mg(2+)</name>
        <dbReference type="ChEBI" id="CHEBI:18420"/>
    </cofactor>
</comment>
<dbReference type="Pfam" id="PF08335">
    <property type="entry name" value="GlnD_UR_UTase"/>
    <property type="match status" value="2"/>
</dbReference>
<dbReference type="GO" id="GO:0016874">
    <property type="term" value="F:ligase activity"/>
    <property type="evidence" value="ECO:0007669"/>
    <property type="project" value="UniProtKB-KW"/>
</dbReference>
<dbReference type="EC" id="2.7.7.42" evidence="7"/>
<feature type="domain" description="Glutamate-ammonia ligase adenylyltransferase repeated" evidence="8">
    <location>
        <begin position="27"/>
        <end position="270"/>
    </location>
</feature>
<keyword evidence="4 7" id="KW-0067">ATP-binding</keyword>
<evidence type="ECO:0000259" key="8">
    <source>
        <dbReference type="Pfam" id="PF03710"/>
    </source>
</evidence>
<evidence type="ECO:0000256" key="1">
    <source>
        <dbReference type="ARBA" id="ARBA00022679"/>
    </source>
</evidence>
<dbReference type="GO" id="GO:0005829">
    <property type="term" value="C:cytosol"/>
    <property type="evidence" value="ECO:0007669"/>
    <property type="project" value="TreeGrafter"/>
</dbReference>
<dbReference type="SUPFAM" id="SSF81301">
    <property type="entry name" value="Nucleotidyltransferase"/>
    <property type="match status" value="2"/>
</dbReference>
<comment type="caution">
    <text evidence="10">The sequence shown here is derived from an EMBL/GenBank/DDBJ whole genome shotgun (WGS) entry which is preliminary data.</text>
</comment>
<keyword evidence="1 7" id="KW-0808">Transferase</keyword>
<dbReference type="Pfam" id="PF03710">
    <property type="entry name" value="GlnE"/>
    <property type="match status" value="2"/>
</dbReference>
<feature type="domain" description="PII-uridylyltransferase/Glutamine-synthetase adenylyltransferase" evidence="9">
    <location>
        <begin position="828"/>
        <end position="915"/>
    </location>
</feature>
<feature type="region of interest" description="Adenylyl removase" evidence="7">
    <location>
        <begin position="1"/>
        <end position="438"/>
    </location>
</feature>
<comment type="catalytic activity">
    <reaction evidence="7">
        <text>[glutamine synthetase]-L-tyrosine + ATP = [glutamine synthetase]-O(4)-(5'-adenylyl)-L-tyrosine + diphosphate</text>
        <dbReference type="Rhea" id="RHEA:18589"/>
        <dbReference type="Rhea" id="RHEA-COMP:10660"/>
        <dbReference type="Rhea" id="RHEA-COMP:10661"/>
        <dbReference type="ChEBI" id="CHEBI:30616"/>
        <dbReference type="ChEBI" id="CHEBI:33019"/>
        <dbReference type="ChEBI" id="CHEBI:46858"/>
        <dbReference type="ChEBI" id="CHEBI:83624"/>
        <dbReference type="EC" id="2.7.7.42"/>
    </reaction>
</comment>
<dbReference type="InterPro" id="IPR013546">
    <property type="entry name" value="PII_UdlTrfase/GS_AdlTrfase"/>
</dbReference>
<reference evidence="10 11" key="1">
    <citation type="journal article" date="2014" name="Int. J. Syst. Evol. Microbiol.">
        <title>Solimonas terrae sp. nov., isolated from soil.</title>
        <authorList>
            <person name="Kim S.J."/>
            <person name="Moon J.Y."/>
            <person name="Weon H.Y."/>
            <person name="Ahn J.H."/>
            <person name="Chen W.M."/>
            <person name="Kwon S.W."/>
        </authorList>
    </citation>
    <scope>NUCLEOTIDE SEQUENCE [LARGE SCALE GENOMIC DNA]</scope>
    <source>
        <strain evidence="10 11">KIS83-12</strain>
    </source>
</reference>
<keyword evidence="5 7" id="KW-0460">Magnesium</keyword>
<dbReference type="GO" id="GO:0005524">
    <property type="term" value="F:ATP binding"/>
    <property type="evidence" value="ECO:0007669"/>
    <property type="project" value="UniProtKB-UniRule"/>
</dbReference>
<dbReference type="GO" id="GO:0047388">
    <property type="term" value="F:[glutamine synthetase]-adenylyl-L-tyrosine phosphorylase activity"/>
    <property type="evidence" value="ECO:0007669"/>
    <property type="project" value="UniProtKB-EC"/>
</dbReference>